<evidence type="ECO:0008006" key="3">
    <source>
        <dbReference type="Google" id="ProtNLM"/>
    </source>
</evidence>
<dbReference type="InterPro" id="IPR010662">
    <property type="entry name" value="RBBP9/YdeN"/>
</dbReference>
<dbReference type="InterPro" id="IPR029058">
    <property type="entry name" value="AB_hydrolase_fold"/>
</dbReference>
<proteinExistence type="predicted"/>
<evidence type="ECO:0000313" key="1">
    <source>
        <dbReference type="EMBL" id="OGD74338.1"/>
    </source>
</evidence>
<dbReference type="Proteomes" id="UP000176191">
    <property type="component" value="Unassembled WGS sequence"/>
</dbReference>
<sequence length="186" mass="21942">MKNALILHGTDFDKEKKQHFNNWFPWLKKKLEELGYKVWLPELPEAWHPGLERYWNFLRGFEFNEETILIGHSSGGSMVFGVLHKLPPEKKINLAISVAGFYRDEDWGCSELFSEPYDWPKIKQQAKKISIIWSPDDPYISKEQTDYLCSQLNINPLIFPNKKHFNLEAGQEFKQFPELVEIIKKS</sequence>
<dbReference type="Pfam" id="PF06821">
    <property type="entry name" value="Ser_hydrolase"/>
    <property type="match status" value="1"/>
</dbReference>
<comment type="caution">
    <text evidence="1">The sequence shown here is derived from an EMBL/GenBank/DDBJ whole genome shotgun (WGS) entry which is preliminary data.</text>
</comment>
<dbReference type="PANTHER" id="PTHR15394">
    <property type="entry name" value="SERINE HYDROLASE RBBP9"/>
    <property type="match status" value="1"/>
</dbReference>
<evidence type="ECO:0000313" key="2">
    <source>
        <dbReference type="Proteomes" id="UP000176191"/>
    </source>
</evidence>
<dbReference type="SUPFAM" id="SSF53474">
    <property type="entry name" value="alpha/beta-Hydrolases"/>
    <property type="match status" value="1"/>
</dbReference>
<dbReference type="EMBL" id="MFAK01000037">
    <property type="protein sequence ID" value="OGD74338.1"/>
    <property type="molecule type" value="Genomic_DNA"/>
</dbReference>
<gene>
    <name evidence="1" type="ORF">A2228_02265</name>
</gene>
<protein>
    <recommendedName>
        <fullName evidence="3">Alpha/beta hydrolase</fullName>
    </recommendedName>
</protein>
<dbReference type="Gene3D" id="3.40.50.1820">
    <property type="entry name" value="alpha/beta hydrolase"/>
    <property type="match status" value="1"/>
</dbReference>
<name>A0A1F5F3W8_9BACT</name>
<dbReference type="GO" id="GO:0016787">
    <property type="term" value="F:hydrolase activity"/>
    <property type="evidence" value="ECO:0007669"/>
    <property type="project" value="InterPro"/>
</dbReference>
<organism evidence="1 2">
    <name type="scientific">Candidatus Collierbacteria bacterium RIFOXYA2_FULL_46_10</name>
    <dbReference type="NCBI Taxonomy" id="1817726"/>
    <lineage>
        <taxon>Bacteria</taxon>
        <taxon>Candidatus Collieribacteriota</taxon>
    </lineage>
</organism>
<accession>A0A1F5F3W8</accession>
<dbReference type="AlphaFoldDB" id="A0A1F5F3W8"/>
<reference evidence="1 2" key="1">
    <citation type="journal article" date="2016" name="Nat. Commun.">
        <title>Thousands of microbial genomes shed light on interconnected biogeochemical processes in an aquifer system.</title>
        <authorList>
            <person name="Anantharaman K."/>
            <person name="Brown C.T."/>
            <person name="Hug L.A."/>
            <person name="Sharon I."/>
            <person name="Castelle C.J."/>
            <person name="Probst A.J."/>
            <person name="Thomas B.C."/>
            <person name="Singh A."/>
            <person name="Wilkins M.J."/>
            <person name="Karaoz U."/>
            <person name="Brodie E.L."/>
            <person name="Williams K.H."/>
            <person name="Hubbard S.S."/>
            <person name="Banfield J.F."/>
        </authorList>
    </citation>
    <scope>NUCLEOTIDE SEQUENCE [LARGE SCALE GENOMIC DNA]</scope>
</reference>
<dbReference type="PANTHER" id="PTHR15394:SF3">
    <property type="entry name" value="SERINE HYDROLASE RBBP9"/>
    <property type="match status" value="1"/>
</dbReference>